<feature type="coiled-coil region" evidence="1">
    <location>
        <begin position="19"/>
        <end position="73"/>
    </location>
</feature>
<sequence length="208" mass="24288">MEPQIIDYYNEFPHSINVIDKMNKELNDIQKENNILKDDLYMNPEYGRPTVEYESEEALENKKNELYNNLKDEIYKSNGIIGERNIKKILYKLIPNYNHVEITYNAGLVNEHTRVCGSNWVHWKSCDILKNVDNLLKSLRKSNIESEKICENIYNFITNEIDDLMGIGGNIVKYKCRRCGNLTDLIMKPPISDNVCGDCHFNDILNSM</sequence>
<dbReference type="EMBL" id="MN739344">
    <property type="protein sequence ID" value="QHS99547.1"/>
    <property type="molecule type" value="Genomic_DNA"/>
</dbReference>
<keyword evidence="1" id="KW-0175">Coiled coil</keyword>
<name>A0A6C0C4L1_9ZZZZ</name>
<accession>A0A6C0C4L1</accession>
<protein>
    <submittedName>
        <fullName evidence="2">Uncharacterized protein</fullName>
    </submittedName>
</protein>
<organism evidence="2">
    <name type="scientific">viral metagenome</name>
    <dbReference type="NCBI Taxonomy" id="1070528"/>
    <lineage>
        <taxon>unclassified sequences</taxon>
        <taxon>metagenomes</taxon>
        <taxon>organismal metagenomes</taxon>
    </lineage>
</organism>
<reference evidence="2" key="1">
    <citation type="journal article" date="2020" name="Nature">
        <title>Giant virus diversity and host interactions through global metagenomics.</title>
        <authorList>
            <person name="Schulz F."/>
            <person name="Roux S."/>
            <person name="Paez-Espino D."/>
            <person name="Jungbluth S."/>
            <person name="Walsh D.A."/>
            <person name="Denef V.J."/>
            <person name="McMahon K.D."/>
            <person name="Konstantinidis K.T."/>
            <person name="Eloe-Fadrosh E.A."/>
            <person name="Kyrpides N.C."/>
            <person name="Woyke T."/>
        </authorList>
    </citation>
    <scope>NUCLEOTIDE SEQUENCE</scope>
    <source>
        <strain evidence="2">GVMAG-M-3300020187-37</strain>
    </source>
</reference>
<evidence type="ECO:0000256" key="1">
    <source>
        <dbReference type="SAM" id="Coils"/>
    </source>
</evidence>
<evidence type="ECO:0000313" key="2">
    <source>
        <dbReference type="EMBL" id="QHS99547.1"/>
    </source>
</evidence>
<proteinExistence type="predicted"/>
<dbReference type="AlphaFoldDB" id="A0A6C0C4L1"/>